<reference evidence="1" key="1">
    <citation type="journal article" date="2015" name="Nature">
        <title>Complex archaea that bridge the gap between prokaryotes and eukaryotes.</title>
        <authorList>
            <person name="Spang A."/>
            <person name="Saw J.H."/>
            <person name="Jorgensen S.L."/>
            <person name="Zaremba-Niedzwiedzka K."/>
            <person name="Martijn J."/>
            <person name="Lind A.E."/>
            <person name="van Eijk R."/>
            <person name="Schleper C."/>
            <person name="Guy L."/>
            <person name="Ettema T.J."/>
        </authorList>
    </citation>
    <scope>NUCLEOTIDE SEQUENCE</scope>
</reference>
<dbReference type="EMBL" id="LAZR01007686">
    <property type="protein sequence ID" value="KKM83620.1"/>
    <property type="molecule type" value="Genomic_DNA"/>
</dbReference>
<dbReference type="AlphaFoldDB" id="A0A0F9N4E6"/>
<gene>
    <name evidence="1" type="ORF">LCGC14_1307710</name>
</gene>
<organism evidence="1">
    <name type="scientific">marine sediment metagenome</name>
    <dbReference type="NCBI Taxonomy" id="412755"/>
    <lineage>
        <taxon>unclassified sequences</taxon>
        <taxon>metagenomes</taxon>
        <taxon>ecological metagenomes</taxon>
    </lineage>
</organism>
<protein>
    <submittedName>
        <fullName evidence="1">Uncharacterized protein</fullName>
    </submittedName>
</protein>
<name>A0A0F9N4E6_9ZZZZ</name>
<evidence type="ECO:0000313" key="1">
    <source>
        <dbReference type="EMBL" id="KKM83620.1"/>
    </source>
</evidence>
<proteinExistence type="predicted"/>
<sequence>MSCQTYIVTTEVLHHILLFAFDTSGEPSRVVGRW</sequence>
<accession>A0A0F9N4E6</accession>
<comment type="caution">
    <text evidence="1">The sequence shown here is derived from an EMBL/GenBank/DDBJ whole genome shotgun (WGS) entry which is preliminary data.</text>
</comment>